<evidence type="ECO:0000313" key="4">
    <source>
        <dbReference type="Proteomes" id="UP001228044"/>
    </source>
</evidence>
<dbReference type="PANTHER" id="PTHR35004:SF6">
    <property type="entry name" value="TRANSPOSASE"/>
    <property type="match status" value="1"/>
</dbReference>
<comment type="caution">
    <text evidence="3">The sequence shown here is derived from an EMBL/GenBank/DDBJ whole genome shotgun (WGS) entry which is preliminary data.</text>
</comment>
<dbReference type="InterPro" id="IPR001584">
    <property type="entry name" value="Integrase_cat-core"/>
</dbReference>
<evidence type="ECO:0000256" key="1">
    <source>
        <dbReference type="SAM" id="MobiDB-lite"/>
    </source>
</evidence>
<sequence>MGAMAFQQGTLVRFTRKVYRMVRKVSTDPNDSHERDERDVVWQLEDEKTKRVIEKSDSDLRLMYVARELDFARDDEKRSDEKRGGDRTDFGKPYLDVPEKRFDRAKLKRTYALAVMGLSTTKDTIMNTVQETWLKLDKQPPVAPHWTTVYRWRKQLINAGLDVHAVVDKVDKRGNRTERYPEKVIEIAEQAIDTVYLQRERKTIQDTVDKAQHEVNLENTNRVEGFKLPSPTRRLIERLIGKIPAFDICVSRYGRTVAAKRFRSVLGHRTTEAPLQRAEIDHTLMDLMVIDDDSGLPLGRPVLTACIDDYSRCVLGINIGFEPASFLTVARCLKNAFMPKTNLKALYPKVQNDWDAHGVMRELSMDNGLEFHSNSLEEGCYSLGIEIHYSPRKSPWCKGKIERYLGTMNAEVAHIAPGTTFSNIFEKDDYDPAKHAVVRLSTLQHVARIWICDVYHQRPHRTLKVPPVQMWKSGINVEDILLPEDPERLDAILGRREQRVLTHKGIEFEGLLYNSPDMTTLRMRHGEKLDVEISIDDGDIGKVVVLSPDKKRMFVVPALAQTYAKGLTAWQHKVCKRYAAREWEKYDSSAWLKAKETIAEMIRAEMSHKKGKNKKNKPRNRMGRWTEGKSLPPAPPSPASAPAPAPAPAPALPPPPAAAQPASAPEAPRFGHVMRSRTPPTNPTSS</sequence>
<reference evidence="3 4" key="1">
    <citation type="submission" date="2023-06" db="EMBL/GenBank/DDBJ databases">
        <title>Pelomonas sp. PFR6 16S ribosomal RNA gene Genome sequencing and assembly.</title>
        <authorList>
            <person name="Woo H."/>
        </authorList>
    </citation>
    <scope>NUCLEOTIDE SEQUENCE [LARGE SCALE GENOMIC DNA]</scope>
    <source>
        <strain evidence="3 4">PFR6</strain>
    </source>
</reference>
<proteinExistence type="predicted"/>
<dbReference type="PANTHER" id="PTHR35004">
    <property type="entry name" value="TRANSPOSASE RV3428C-RELATED"/>
    <property type="match status" value="1"/>
</dbReference>
<feature type="compositionally biased region" description="Low complexity" evidence="1">
    <location>
        <begin position="659"/>
        <end position="668"/>
    </location>
</feature>
<name>A0ABT8DWB5_9BURK</name>
<organism evidence="3 4">
    <name type="scientific">Roseateles violae</name>
    <dbReference type="NCBI Taxonomy" id="3058042"/>
    <lineage>
        <taxon>Bacteria</taxon>
        <taxon>Pseudomonadati</taxon>
        <taxon>Pseudomonadota</taxon>
        <taxon>Betaproteobacteria</taxon>
        <taxon>Burkholderiales</taxon>
        <taxon>Sphaerotilaceae</taxon>
        <taxon>Roseateles</taxon>
    </lineage>
</organism>
<dbReference type="Gene3D" id="3.30.420.10">
    <property type="entry name" value="Ribonuclease H-like superfamily/Ribonuclease H"/>
    <property type="match status" value="1"/>
</dbReference>
<feature type="region of interest" description="Disordered" evidence="1">
    <location>
        <begin position="604"/>
        <end position="686"/>
    </location>
</feature>
<feature type="compositionally biased region" description="Basic residues" evidence="1">
    <location>
        <begin position="609"/>
        <end position="622"/>
    </location>
</feature>
<dbReference type="Proteomes" id="UP001228044">
    <property type="component" value="Unassembled WGS sequence"/>
</dbReference>
<gene>
    <name evidence="3" type="ORF">QWJ38_19870</name>
</gene>
<feature type="compositionally biased region" description="Pro residues" evidence="1">
    <location>
        <begin position="632"/>
        <end position="658"/>
    </location>
</feature>
<dbReference type="InterPro" id="IPR012337">
    <property type="entry name" value="RNaseH-like_sf"/>
</dbReference>
<evidence type="ECO:0000259" key="2">
    <source>
        <dbReference type="PROSITE" id="PS50994"/>
    </source>
</evidence>
<dbReference type="Pfam" id="PF09299">
    <property type="entry name" value="Mu-transpos_C"/>
    <property type="match status" value="1"/>
</dbReference>
<evidence type="ECO:0000313" key="3">
    <source>
        <dbReference type="EMBL" id="MDN3922555.1"/>
    </source>
</evidence>
<dbReference type="EMBL" id="JAUHHC010000005">
    <property type="protein sequence ID" value="MDN3922555.1"/>
    <property type="molecule type" value="Genomic_DNA"/>
</dbReference>
<keyword evidence="4" id="KW-1185">Reference proteome</keyword>
<dbReference type="InterPro" id="IPR015378">
    <property type="entry name" value="Transposase-like_Mu_C"/>
</dbReference>
<accession>A0ABT8DWB5</accession>
<dbReference type="PROSITE" id="PS50994">
    <property type="entry name" value="INTEGRASE"/>
    <property type="match status" value="1"/>
</dbReference>
<protein>
    <submittedName>
        <fullName evidence="3">DDE-type integrase/transposase/recombinase</fullName>
    </submittedName>
</protein>
<dbReference type="RefSeq" id="WP_290360854.1">
    <property type="nucleotide sequence ID" value="NZ_JAUHHC010000005.1"/>
</dbReference>
<dbReference type="SUPFAM" id="SSF53098">
    <property type="entry name" value="Ribonuclease H-like"/>
    <property type="match status" value="1"/>
</dbReference>
<dbReference type="InterPro" id="IPR036397">
    <property type="entry name" value="RNaseH_sf"/>
</dbReference>
<feature type="domain" description="Integrase catalytic" evidence="2">
    <location>
        <begin position="270"/>
        <end position="475"/>
    </location>
</feature>